<evidence type="ECO:0000256" key="1">
    <source>
        <dbReference type="ARBA" id="ARBA00006987"/>
    </source>
</evidence>
<proteinExistence type="inferred from homology"/>
<dbReference type="PANTHER" id="PTHR42928:SF5">
    <property type="entry name" value="BLR1237 PROTEIN"/>
    <property type="match status" value="1"/>
</dbReference>
<feature type="signal peptide" evidence="2">
    <location>
        <begin position="1"/>
        <end position="22"/>
    </location>
</feature>
<dbReference type="InterPro" id="IPR042100">
    <property type="entry name" value="Bug_dom1"/>
</dbReference>
<accession>A0ABR9RZK0</accession>
<gene>
    <name evidence="3" type="ORF">IM787_03800</name>
</gene>
<evidence type="ECO:0000313" key="3">
    <source>
        <dbReference type="EMBL" id="MBE7366684.1"/>
    </source>
</evidence>
<dbReference type="PANTHER" id="PTHR42928">
    <property type="entry name" value="TRICARBOXYLATE-BINDING PROTEIN"/>
    <property type="match status" value="1"/>
</dbReference>
<feature type="chain" id="PRO_5046344854" evidence="2">
    <location>
        <begin position="23"/>
        <end position="328"/>
    </location>
</feature>
<dbReference type="Pfam" id="PF03401">
    <property type="entry name" value="TctC"/>
    <property type="match status" value="1"/>
</dbReference>
<dbReference type="RefSeq" id="WP_193675290.1">
    <property type="nucleotide sequence ID" value="NZ_JADDIV010000001.1"/>
</dbReference>
<name>A0ABR9RZK0_9BURK</name>
<dbReference type="EMBL" id="JADDIV010000001">
    <property type="protein sequence ID" value="MBE7366684.1"/>
    <property type="molecule type" value="Genomic_DNA"/>
</dbReference>
<comment type="caution">
    <text evidence="3">The sequence shown here is derived from an EMBL/GenBank/DDBJ whole genome shotgun (WGS) entry which is preliminary data.</text>
</comment>
<organism evidence="3 4">
    <name type="scientific">Ramlibacter pallidus</name>
    <dbReference type="NCBI Taxonomy" id="2780087"/>
    <lineage>
        <taxon>Bacteria</taxon>
        <taxon>Pseudomonadati</taxon>
        <taxon>Pseudomonadota</taxon>
        <taxon>Betaproteobacteria</taxon>
        <taxon>Burkholderiales</taxon>
        <taxon>Comamonadaceae</taxon>
        <taxon>Ramlibacter</taxon>
    </lineage>
</organism>
<dbReference type="InterPro" id="IPR005064">
    <property type="entry name" value="BUG"/>
</dbReference>
<keyword evidence="4" id="KW-1185">Reference proteome</keyword>
<comment type="similarity">
    <text evidence="1">Belongs to the UPF0065 (bug) family.</text>
</comment>
<protein>
    <submittedName>
        <fullName evidence="3">Tripartite tricarboxylate transporter substrate binding protein BugD</fullName>
    </submittedName>
</protein>
<dbReference type="PIRSF" id="PIRSF017082">
    <property type="entry name" value="YflP"/>
    <property type="match status" value="1"/>
</dbReference>
<keyword evidence="2" id="KW-0732">Signal</keyword>
<evidence type="ECO:0000256" key="2">
    <source>
        <dbReference type="SAM" id="SignalP"/>
    </source>
</evidence>
<dbReference type="SUPFAM" id="SSF53850">
    <property type="entry name" value="Periplasmic binding protein-like II"/>
    <property type="match status" value="1"/>
</dbReference>
<evidence type="ECO:0000313" key="4">
    <source>
        <dbReference type="Proteomes" id="UP000806285"/>
    </source>
</evidence>
<dbReference type="Proteomes" id="UP000806285">
    <property type="component" value="Unassembled WGS sequence"/>
</dbReference>
<dbReference type="Gene3D" id="3.40.190.150">
    <property type="entry name" value="Bordetella uptake gene, domain 1"/>
    <property type="match status" value="1"/>
</dbReference>
<reference evidence="3 4" key="1">
    <citation type="submission" date="2020-10" db="EMBL/GenBank/DDBJ databases">
        <title>Ramlibacter sp. HM2 16S ribosomal RNA gene Genome sequencing and assembly.</title>
        <authorList>
            <person name="Kang M."/>
        </authorList>
    </citation>
    <scope>NUCLEOTIDE SEQUENCE [LARGE SCALE GENOMIC DNA]</scope>
    <source>
        <strain evidence="3 4">HM2</strain>
    </source>
</reference>
<dbReference type="Gene3D" id="3.40.190.10">
    <property type="entry name" value="Periplasmic binding protein-like II"/>
    <property type="match status" value="1"/>
</dbReference>
<sequence>MKKLFQSLLPVALAAAAFSAGAQDFPGSKPITLIVPFSAGGPTDRVARDLAEALRKPLGNVTIVVDNAAGAGGSIGANKVAKASNDGHTLLVHHIGMATMPTLVRNIPFNVENDFEYVGMINDVPMTVIGKPTLPANNYKEMVAWVNQNKGKINLGNAGIGSASHLCGMLFQQALGVEMTAVPYKGTGPAMTDLMGGQIDLMCDQTTNTTSQIEGKKVKAFAVTSPQRLTTAALKDLPTMQEMGAKGFNVSIFHGLYAPKGTPAPVLKKLNDALKVALKDPDFVKKQEGLGAVVVTDNRVNPAEHKKFVQAEIAKWSPAIKAAGVYVD</sequence>